<dbReference type="EC" id="3.4.21.26" evidence="3"/>
<comment type="similarity">
    <text evidence="2">Belongs to the peptidase S9A family.</text>
</comment>
<proteinExistence type="inferred from homology"/>
<dbReference type="SUPFAM" id="SSF50993">
    <property type="entry name" value="Peptidase/esterase 'gauge' domain"/>
    <property type="match status" value="1"/>
</dbReference>
<dbReference type="GO" id="GO:0070012">
    <property type="term" value="F:oligopeptidase activity"/>
    <property type="evidence" value="ECO:0007669"/>
    <property type="project" value="TreeGrafter"/>
</dbReference>
<evidence type="ECO:0000259" key="7">
    <source>
        <dbReference type="Pfam" id="PF00326"/>
    </source>
</evidence>
<evidence type="ECO:0000256" key="4">
    <source>
        <dbReference type="ARBA" id="ARBA00022670"/>
    </source>
</evidence>
<keyword evidence="5 9" id="KW-0378">Hydrolase</keyword>
<dbReference type="FunFam" id="3.40.50.1820:FF:000005">
    <property type="entry name" value="Prolyl endopeptidase"/>
    <property type="match status" value="1"/>
</dbReference>
<keyword evidence="4" id="KW-0645">Protease</keyword>
<evidence type="ECO:0000256" key="6">
    <source>
        <dbReference type="ARBA" id="ARBA00022825"/>
    </source>
</evidence>
<dbReference type="InterPro" id="IPR023302">
    <property type="entry name" value="Pept_S9A_N"/>
</dbReference>
<dbReference type="PANTHER" id="PTHR42881:SF2">
    <property type="entry name" value="PROLYL ENDOPEPTIDASE"/>
    <property type="match status" value="1"/>
</dbReference>
<dbReference type="EMBL" id="VSSQ01001882">
    <property type="protein sequence ID" value="MPM11811.1"/>
    <property type="molecule type" value="Genomic_DNA"/>
</dbReference>
<accession>A0A644X7N0</accession>
<evidence type="ECO:0000259" key="8">
    <source>
        <dbReference type="Pfam" id="PF02897"/>
    </source>
</evidence>
<dbReference type="GO" id="GO:0004252">
    <property type="term" value="F:serine-type endopeptidase activity"/>
    <property type="evidence" value="ECO:0007669"/>
    <property type="project" value="UniProtKB-EC"/>
</dbReference>
<comment type="catalytic activity">
    <reaction evidence="1">
        <text>Hydrolysis of Pro-|-Xaa &gt;&gt; Ala-|-Xaa in oligopeptides.</text>
        <dbReference type="EC" id="3.4.21.26"/>
    </reaction>
</comment>
<gene>
    <name evidence="9" type="primary">f1pep1_2</name>
    <name evidence="9" type="ORF">SDC9_58162</name>
</gene>
<evidence type="ECO:0000256" key="3">
    <source>
        <dbReference type="ARBA" id="ARBA00011897"/>
    </source>
</evidence>
<reference evidence="9" key="1">
    <citation type="submission" date="2019-08" db="EMBL/GenBank/DDBJ databases">
        <authorList>
            <person name="Kucharzyk K."/>
            <person name="Murdoch R.W."/>
            <person name="Higgins S."/>
            <person name="Loffler F."/>
        </authorList>
    </citation>
    <scope>NUCLEOTIDE SEQUENCE</scope>
</reference>
<organism evidence="9">
    <name type="scientific">bioreactor metagenome</name>
    <dbReference type="NCBI Taxonomy" id="1076179"/>
    <lineage>
        <taxon>unclassified sequences</taxon>
        <taxon>metagenomes</taxon>
        <taxon>ecological metagenomes</taxon>
    </lineage>
</organism>
<evidence type="ECO:0000256" key="1">
    <source>
        <dbReference type="ARBA" id="ARBA00001070"/>
    </source>
</evidence>
<dbReference type="GO" id="GO:0006508">
    <property type="term" value="P:proteolysis"/>
    <property type="evidence" value="ECO:0007669"/>
    <property type="project" value="UniProtKB-KW"/>
</dbReference>
<dbReference type="PANTHER" id="PTHR42881">
    <property type="entry name" value="PROLYL ENDOPEPTIDASE"/>
    <property type="match status" value="1"/>
</dbReference>
<dbReference type="PRINTS" id="PR00862">
    <property type="entry name" value="PROLIGOPTASE"/>
</dbReference>
<dbReference type="Gene3D" id="2.130.10.120">
    <property type="entry name" value="Prolyl oligopeptidase, N-terminal domain"/>
    <property type="match status" value="1"/>
</dbReference>
<dbReference type="SUPFAM" id="SSF53474">
    <property type="entry name" value="alpha/beta-Hydrolases"/>
    <property type="match status" value="1"/>
</dbReference>
<dbReference type="InterPro" id="IPR051167">
    <property type="entry name" value="Prolyl_oligopep/macrocyclase"/>
</dbReference>
<evidence type="ECO:0000313" key="9">
    <source>
        <dbReference type="EMBL" id="MPM11811.1"/>
    </source>
</evidence>
<sequence>MKKNTFFMILILFSAISNGQNIKYPETFRSDQADDYFGTKVADPYRWLEDENSAETKEWVDKQNSITHDYLDRIPFRQTLHNRLEKLWNYEKSGIPFKKGPWVFCFRNSGLQNQSVLYVRKGFDGEDRVLLDTNKLSNDGTIALSEYSVSKNNKYLAFSTSKGGSDWNDIQVLEIATGKILPDIVRWTKFSGIAWYRDGFFYSAYEVSDEEKALSSKNEFHKVYYHKLGTKQGKDVLIYENKEFPLRNYGVFLDEDEKYMFLSESESTSGNALWFRPAGINDAKWIKIADGFDYDYSFVGVIDDKFYLLTNNGAPNNRLISVDPAHPESNYWRDVISESQNVLQSVSYINKKLLVNFLEDASDRLYIYSAKGNKETQINLPGIGTLGGPSGERYEPVFFYSYTSYTMPNRIYRYDMNTGSNELYWSPQVDFNPEEFTTVQVFFSSKDGTKIPVFLTYRTDMVKDGKRPVLLYGYGGFNISLTPGFRLTTIPFLEAGGIYAVVNLRGGGEYGKTWHEAGTLDKKQNVFDDFIGAAEFLIKDGYTNPSEIAIQGGSNGGLLVGACMTQRPDLFKVALPAVGVMDMLRFQKFTIGWAWTGDYGSSDNEEDFHYLYKYSPLHNIKKGTHYPATLVTTADHDDRVVPAHSYKFISELQNCQEGENPVLIRIETMAGHGAGKPTSKQIDEATDVMSFLMYNLGIEPKY</sequence>
<keyword evidence="6" id="KW-0720">Serine protease</keyword>
<evidence type="ECO:0000256" key="2">
    <source>
        <dbReference type="ARBA" id="ARBA00005228"/>
    </source>
</evidence>
<dbReference type="Gene3D" id="3.40.50.1820">
    <property type="entry name" value="alpha/beta hydrolase"/>
    <property type="match status" value="1"/>
</dbReference>
<dbReference type="Pfam" id="PF02897">
    <property type="entry name" value="Peptidase_S9_N"/>
    <property type="match status" value="1"/>
</dbReference>
<dbReference type="InterPro" id="IPR002470">
    <property type="entry name" value="Peptidase_S9A"/>
</dbReference>
<name>A0A644X7N0_9ZZZZ</name>
<feature type="domain" description="Peptidase S9A N-terminal" evidence="8">
    <location>
        <begin position="25"/>
        <end position="424"/>
    </location>
</feature>
<evidence type="ECO:0000256" key="5">
    <source>
        <dbReference type="ARBA" id="ARBA00022801"/>
    </source>
</evidence>
<protein>
    <recommendedName>
        <fullName evidence="3">prolyl oligopeptidase</fullName>
        <ecNumber evidence="3">3.4.21.26</ecNumber>
    </recommendedName>
</protein>
<dbReference type="GO" id="GO:0005829">
    <property type="term" value="C:cytosol"/>
    <property type="evidence" value="ECO:0007669"/>
    <property type="project" value="TreeGrafter"/>
</dbReference>
<dbReference type="PROSITE" id="PS00708">
    <property type="entry name" value="PRO_ENDOPEP_SER"/>
    <property type="match status" value="1"/>
</dbReference>
<feature type="domain" description="Peptidase S9 prolyl oligopeptidase catalytic" evidence="7">
    <location>
        <begin position="485"/>
        <end position="697"/>
    </location>
</feature>
<dbReference type="InterPro" id="IPR002471">
    <property type="entry name" value="Pept_S9_AS"/>
</dbReference>
<dbReference type="AlphaFoldDB" id="A0A644X7N0"/>
<dbReference type="InterPro" id="IPR001375">
    <property type="entry name" value="Peptidase_S9_cat"/>
</dbReference>
<dbReference type="InterPro" id="IPR029058">
    <property type="entry name" value="AB_hydrolase_fold"/>
</dbReference>
<comment type="caution">
    <text evidence="9">The sequence shown here is derived from an EMBL/GenBank/DDBJ whole genome shotgun (WGS) entry which is preliminary data.</text>
</comment>
<dbReference type="Pfam" id="PF00326">
    <property type="entry name" value="Peptidase_S9"/>
    <property type="match status" value="1"/>
</dbReference>